<dbReference type="Proteomes" id="UP000011280">
    <property type="component" value="Chromosome"/>
</dbReference>
<comment type="similarity">
    <text evidence="2">Belongs to the GTP-binding SRP family.</text>
</comment>
<name>M1IDH9_9CREN</name>
<keyword evidence="6" id="KW-0342">GTP-binding</keyword>
<dbReference type="GO" id="GO:0006614">
    <property type="term" value="P:SRP-dependent cotranslational protein targeting to membrane"/>
    <property type="evidence" value="ECO:0007669"/>
    <property type="project" value="InterPro"/>
</dbReference>
<keyword evidence="7" id="KW-0472">Membrane</keyword>
<dbReference type="GO" id="GO:0005047">
    <property type="term" value="F:signal recognition particle binding"/>
    <property type="evidence" value="ECO:0007669"/>
    <property type="project" value="TreeGrafter"/>
</dbReference>
<dbReference type="PANTHER" id="PTHR43134:SF1">
    <property type="entry name" value="SIGNAL RECOGNITION PARTICLE RECEPTOR SUBUNIT ALPHA"/>
    <property type="match status" value="1"/>
</dbReference>
<dbReference type="CDD" id="cd17874">
    <property type="entry name" value="FtsY"/>
    <property type="match status" value="1"/>
</dbReference>
<dbReference type="NCBIfam" id="TIGR00064">
    <property type="entry name" value="ftsY"/>
    <property type="match status" value="1"/>
</dbReference>
<dbReference type="AlphaFoldDB" id="M1IDH9"/>
<evidence type="ECO:0000256" key="5">
    <source>
        <dbReference type="ARBA" id="ARBA00022801"/>
    </source>
</evidence>
<dbReference type="GO" id="GO:0003924">
    <property type="term" value="F:GTPase activity"/>
    <property type="evidence" value="ECO:0007669"/>
    <property type="project" value="TreeGrafter"/>
</dbReference>
<organism evidence="11">
    <name type="scientific">Sulfolobus acidocaldarius Ron12/I</name>
    <dbReference type="NCBI Taxonomy" id="1028567"/>
    <lineage>
        <taxon>Archaea</taxon>
        <taxon>Thermoproteota</taxon>
        <taxon>Thermoprotei</taxon>
        <taxon>Sulfolobales</taxon>
        <taxon>Sulfolobaceae</taxon>
        <taxon>Sulfolobus</taxon>
    </lineage>
</organism>
<evidence type="ECO:0000256" key="8">
    <source>
        <dbReference type="ARBA" id="ARBA00023170"/>
    </source>
</evidence>
<dbReference type="InterPro" id="IPR000897">
    <property type="entry name" value="SRP54_GTPase_dom"/>
</dbReference>
<proteinExistence type="inferred from homology"/>
<dbReference type="Pfam" id="PF00448">
    <property type="entry name" value="SRP54"/>
    <property type="match status" value="1"/>
</dbReference>
<dbReference type="PROSITE" id="PS00300">
    <property type="entry name" value="SRP54"/>
    <property type="match status" value="1"/>
</dbReference>
<dbReference type="KEGG" id="sacr:SacRon12I_07090"/>
<dbReference type="FunFam" id="3.40.50.300:FF:000053">
    <property type="entry name" value="Signal recognition particle receptor FtsY"/>
    <property type="match status" value="1"/>
</dbReference>
<gene>
    <name evidence="10" type="ORF">SacRon12I_07090</name>
</gene>
<dbReference type="EMBL" id="CP002818">
    <property type="protein sequence ID" value="AGE73653.1"/>
    <property type="molecule type" value="Genomic_DNA"/>
</dbReference>
<evidence type="ECO:0000256" key="4">
    <source>
        <dbReference type="ARBA" id="ARBA00022741"/>
    </source>
</evidence>
<evidence type="ECO:0000256" key="1">
    <source>
        <dbReference type="ARBA" id="ARBA00004413"/>
    </source>
</evidence>
<dbReference type="SUPFAM" id="SSF52540">
    <property type="entry name" value="P-loop containing nucleoside triphosphate hydrolases"/>
    <property type="match status" value="1"/>
</dbReference>
<evidence type="ECO:0000313" key="10">
    <source>
        <dbReference type="EMBL" id="AGE73653.1"/>
    </source>
</evidence>
<evidence type="ECO:0000256" key="3">
    <source>
        <dbReference type="ARBA" id="ARBA00022475"/>
    </source>
</evidence>
<dbReference type="SMART" id="SM00962">
    <property type="entry name" value="SRP54"/>
    <property type="match status" value="1"/>
</dbReference>
<dbReference type="PATRIC" id="fig|1028567.7.peg.1398"/>
<keyword evidence="4" id="KW-0547">Nucleotide-binding</keyword>
<dbReference type="SMART" id="SM00382">
    <property type="entry name" value="AAA"/>
    <property type="match status" value="1"/>
</dbReference>
<protein>
    <submittedName>
        <fullName evidence="10">Signal recognition particle</fullName>
    </submittedName>
</protein>
<keyword evidence="3" id="KW-1003">Cell membrane</keyword>
<comment type="subcellular location">
    <subcellularLocation>
        <location evidence="1">Cell membrane</location>
        <topology evidence="1">Peripheral membrane protein</topology>
        <orientation evidence="1">Cytoplasmic side</orientation>
    </subcellularLocation>
</comment>
<sequence>MIEKIRSSGKKPFVIIFFGVNGVGKTTTIAKVVNMLKKNNLSTIIAASDTFRAAAQEQLAYHASKLEVQLIRGKYGADPASVAFDAISFAKSRNIDVVLIDTAGRMHIDSDLVEELKRVLRIAKPDFRILILDSLAGSDALEQARHFENNVGYDAVILTKVDADAKGGIALSLAYELKKPVVYMGVGQNYDDLIPFSPDWFVERIFSS</sequence>
<feature type="domain" description="SRP54-type proteins GTP-binding" evidence="9">
    <location>
        <begin position="180"/>
        <end position="193"/>
    </location>
</feature>
<dbReference type="Gene3D" id="3.40.50.300">
    <property type="entry name" value="P-loop containing nucleotide triphosphate hydrolases"/>
    <property type="match status" value="1"/>
</dbReference>
<dbReference type="HOGENOM" id="CLU_009301_3_4_2"/>
<dbReference type="InterPro" id="IPR003593">
    <property type="entry name" value="AAA+_ATPase"/>
</dbReference>
<keyword evidence="5" id="KW-0378">Hydrolase</keyword>
<evidence type="ECO:0000313" key="11">
    <source>
        <dbReference type="Proteomes" id="UP000011280"/>
    </source>
</evidence>
<dbReference type="GO" id="GO:0005886">
    <property type="term" value="C:plasma membrane"/>
    <property type="evidence" value="ECO:0007669"/>
    <property type="project" value="UniProtKB-SubCell"/>
</dbReference>
<evidence type="ECO:0000256" key="6">
    <source>
        <dbReference type="ARBA" id="ARBA00023134"/>
    </source>
</evidence>
<reference evidence="10 11" key="1">
    <citation type="journal article" date="2012" name="ISME J.">
        <title>Genomic evidence of rapid, global-scale gene flow in a Sulfolobus species.</title>
        <authorList>
            <person name="Mao D."/>
            <person name="Grogan D."/>
        </authorList>
    </citation>
    <scope>NUCLEOTIDE SEQUENCE [LARGE SCALE GENOMIC DNA]</scope>
    <source>
        <strain evidence="10 11">Ron12/I</strain>
    </source>
</reference>
<accession>M1IDH9</accession>
<dbReference type="GO" id="GO:0005525">
    <property type="term" value="F:GTP binding"/>
    <property type="evidence" value="ECO:0007669"/>
    <property type="project" value="UniProtKB-KW"/>
</dbReference>
<dbReference type="PANTHER" id="PTHR43134">
    <property type="entry name" value="SIGNAL RECOGNITION PARTICLE RECEPTOR SUBUNIT ALPHA"/>
    <property type="match status" value="1"/>
</dbReference>
<dbReference type="InterPro" id="IPR027417">
    <property type="entry name" value="P-loop_NTPase"/>
</dbReference>
<evidence type="ECO:0000256" key="7">
    <source>
        <dbReference type="ARBA" id="ARBA00023136"/>
    </source>
</evidence>
<evidence type="ECO:0000259" key="9">
    <source>
        <dbReference type="PROSITE" id="PS00300"/>
    </source>
</evidence>
<evidence type="ECO:0000256" key="2">
    <source>
        <dbReference type="ARBA" id="ARBA00008531"/>
    </source>
</evidence>
<dbReference type="InterPro" id="IPR004390">
    <property type="entry name" value="SR_rcpt_FtsY"/>
</dbReference>
<keyword evidence="8" id="KW-0675">Receptor</keyword>